<proteinExistence type="predicted"/>
<dbReference type="AlphaFoldDB" id="A0AAE1JTW8"/>
<dbReference type="Proteomes" id="UP001293593">
    <property type="component" value="Unassembled WGS sequence"/>
</dbReference>
<reference evidence="2" key="1">
    <citation type="submission" date="2023-10" db="EMBL/GenBank/DDBJ databases">
        <title>Chromosome-level genome of the transformable northern wattle, Acacia crassicarpa.</title>
        <authorList>
            <person name="Massaro I."/>
            <person name="Sinha N.R."/>
            <person name="Poethig S."/>
            <person name="Leichty A.R."/>
        </authorList>
    </citation>
    <scope>NUCLEOTIDE SEQUENCE</scope>
    <source>
        <strain evidence="2">Acra3RX</strain>
        <tissue evidence="2">Leaf</tissue>
    </source>
</reference>
<evidence type="ECO:0000259" key="1">
    <source>
        <dbReference type="Pfam" id="PF12776"/>
    </source>
</evidence>
<dbReference type="EMBL" id="JAWXYG010000003">
    <property type="protein sequence ID" value="KAK4277257.1"/>
    <property type="molecule type" value="Genomic_DNA"/>
</dbReference>
<sequence length="916" mass="105018">MGSQTAMSNDRSRMSWTPIMERYFLDLMLEHSHRGNRVGHTFNKLAWNDMHTMFNAKFCSQYDKDVLKSRYATLWKQFNDVKNLLCQIGFSWDASRQMVIANDSAWDAYFKVHPDARCYRTKSVQNFDDLCVIYGSTIADGRYSLSSHDASLDDEAQRLQFGDELRSTAPSSSEHPRTDWTAAMDQFFIELLLDQLGRGNKVDNSFSKKAWTDMLLMFNTKFGSQHGKRFLRHRYSKLLKYYCDITVLLKEGFSWDEKQQMLAADDSVWNAYVKAHPHARAYRMKTLPNYHDLELIFRNESDDVMSNLHPEKTLQDFISEINAGDGKGNHNISGTDRTRTYWTPPMDRCLIDLLFEQVKKGNKLGQTFITQAWNDMIASFNRRFKSHHDKDVLKNRFKHFRRQYKDIDKLLQQNGFSWDDTREMVAAEDSVWDAYAKVYPEARSLGVKTLPGYRKLCVIFGEECNDKRYSLLASITNASGELPTSIRGEEKNGGFPSVYDVASTIQWTESMECCFIDLMLEQVNQGNRVENRFNQQAWAHMIKTFSTKSGIQCDKQFLEDQYFCLMKQHDDISCLLNHDGFVWDETLHMVIAENDVWEAYIKDHPDAILYRNRFLDLYADLCKIFGNKVSDARVSTQGEMQWMEADNITIEIDMDGTCGNLILTDNSEISGQDAGRPRGRYINRASGNSVVMGNTEIVEQDNQRPSELDLDGLAVTGNTEISGRDIKKPEDVDMDGTSGNLVIIANASMSGPDIDSPGKIRMDGSFGHEVVTGNTETSSPDKNVLMEFNMGKTSKNLVDVFVTGSTEIKDCSKKRRGELPSGCSRPVVKKPKNDQRIRKALSDMANAVKKFMNKEEKNDDRSFQNAISALQAMPDIDEELVMDACDILEDERKAKTFLALDLSLRKKWLMRKLRSQ</sequence>
<evidence type="ECO:0000313" key="2">
    <source>
        <dbReference type="EMBL" id="KAK4277257.1"/>
    </source>
</evidence>
<evidence type="ECO:0000313" key="3">
    <source>
        <dbReference type="Proteomes" id="UP001293593"/>
    </source>
</evidence>
<gene>
    <name evidence="2" type="ORF">QN277_015276</name>
</gene>
<dbReference type="Pfam" id="PF12776">
    <property type="entry name" value="Myb_DNA-bind_3"/>
    <property type="match status" value="4"/>
</dbReference>
<feature type="domain" description="Myb/SANT-like" evidence="1">
    <location>
        <begin position="15"/>
        <end position="109"/>
    </location>
</feature>
<feature type="domain" description="Myb/SANT-like" evidence="1">
    <location>
        <begin position="341"/>
        <end position="435"/>
    </location>
</feature>
<feature type="domain" description="Myb/SANT-like" evidence="1">
    <location>
        <begin position="180"/>
        <end position="272"/>
    </location>
</feature>
<comment type="caution">
    <text evidence="2">The sequence shown here is derived from an EMBL/GenBank/DDBJ whole genome shotgun (WGS) entry which is preliminary data.</text>
</comment>
<feature type="domain" description="Myb/SANT-like" evidence="1">
    <location>
        <begin position="506"/>
        <end position="600"/>
    </location>
</feature>
<name>A0AAE1JTW8_9FABA</name>
<organism evidence="2 3">
    <name type="scientific">Acacia crassicarpa</name>
    <name type="common">northern wattle</name>
    <dbReference type="NCBI Taxonomy" id="499986"/>
    <lineage>
        <taxon>Eukaryota</taxon>
        <taxon>Viridiplantae</taxon>
        <taxon>Streptophyta</taxon>
        <taxon>Embryophyta</taxon>
        <taxon>Tracheophyta</taxon>
        <taxon>Spermatophyta</taxon>
        <taxon>Magnoliopsida</taxon>
        <taxon>eudicotyledons</taxon>
        <taxon>Gunneridae</taxon>
        <taxon>Pentapetalae</taxon>
        <taxon>rosids</taxon>
        <taxon>fabids</taxon>
        <taxon>Fabales</taxon>
        <taxon>Fabaceae</taxon>
        <taxon>Caesalpinioideae</taxon>
        <taxon>mimosoid clade</taxon>
        <taxon>Acacieae</taxon>
        <taxon>Acacia</taxon>
    </lineage>
</organism>
<dbReference type="InterPro" id="IPR024752">
    <property type="entry name" value="Myb/SANT-like_dom"/>
</dbReference>
<dbReference type="PANTHER" id="PTHR46929:SF33">
    <property type="entry name" value="L10-INTERACTING MYB DOMAIN-CONTAINING PROTEIN-LIKE ISOFORM X1"/>
    <property type="match status" value="1"/>
</dbReference>
<dbReference type="PANTHER" id="PTHR46929">
    <property type="entry name" value="EXPRESSED PROTEIN"/>
    <property type="match status" value="1"/>
</dbReference>
<protein>
    <recommendedName>
        <fullName evidence="1">Myb/SANT-like domain-containing protein</fullName>
    </recommendedName>
</protein>
<accession>A0AAE1JTW8</accession>
<keyword evidence="3" id="KW-1185">Reference proteome</keyword>